<feature type="binding site" evidence="15">
    <location>
        <begin position="38"/>
        <end position="45"/>
    </location>
    <ligand>
        <name>ATP</name>
        <dbReference type="ChEBI" id="CHEBI:30616"/>
    </ligand>
</feature>
<dbReference type="SUPFAM" id="SSF52540">
    <property type="entry name" value="P-loop containing nucleoside triphosphate hydrolases"/>
    <property type="match status" value="1"/>
</dbReference>
<keyword evidence="4" id="KW-0227">DNA damage</keyword>
<keyword evidence="10" id="KW-0234">DNA repair</keyword>
<evidence type="ECO:0000256" key="16">
    <source>
        <dbReference type="SAM" id="MobiDB-lite"/>
    </source>
</evidence>
<evidence type="ECO:0000256" key="13">
    <source>
        <dbReference type="ARBA" id="ARBA00034808"/>
    </source>
</evidence>
<evidence type="ECO:0000256" key="3">
    <source>
        <dbReference type="ARBA" id="ARBA00022741"/>
    </source>
</evidence>
<accession>A0A917ENM5</accession>
<comment type="catalytic activity">
    <reaction evidence="12">
        <text>Couples ATP hydrolysis with the unwinding of duplex DNA by translocating in the 3'-5' direction.</text>
        <dbReference type="EC" id="5.6.2.4"/>
    </reaction>
</comment>
<dbReference type="InterPro" id="IPR000212">
    <property type="entry name" value="DNA_helicase_UvrD/REP"/>
</dbReference>
<keyword evidence="6 15" id="KW-0347">Helicase</keyword>
<dbReference type="InterPro" id="IPR011604">
    <property type="entry name" value="PDDEXK-like_dom_sf"/>
</dbReference>
<gene>
    <name evidence="19" type="ORF">GCM10011401_10250</name>
</gene>
<dbReference type="Pfam" id="PF13361">
    <property type="entry name" value="UvrD_C"/>
    <property type="match status" value="1"/>
</dbReference>
<dbReference type="PANTHER" id="PTHR11070">
    <property type="entry name" value="UVRD / RECB / PCRA DNA HELICASE FAMILY MEMBER"/>
    <property type="match status" value="1"/>
</dbReference>
<name>A0A917ENM5_9MICC</name>
<dbReference type="Proteomes" id="UP000633136">
    <property type="component" value="Unassembled WGS sequence"/>
</dbReference>
<evidence type="ECO:0000259" key="18">
    <source>
        <dbReference type="PROSITE" id="PS51217"/>
    </source>
</evidence>
<dbReference type="Pfam" id="PF00580">
    <property type="entry name" value="UvrD-helicase"/>
    <property type="match status" value="1"/>
</dbReference>
<evidence type="ECO:0000256" key="2">
    <source>
        <dbReference type="ARBA" id="ARBA00022722"/>
    </source>
</evidence>
<dbReference type="InterPro" id="IPR014016">
    <property type="entry name" value="UvrD-like_ATP-bd"/>
</dbReference>
<evidence type="ECO:0000256" key="6">
    <source>
        <dbReference type="ARBA" id="ARBA00022806"/>
    </source>
</evidence>
<evidence type="ECO:0000256" key="9">
    <source>
        <dbReference type="ARBA" id="ARBA00023125"/>
    </source>
</evidence>
<dbReference type="EMBL" id="BMIS01000003">
    <property type="protein sequence ID" value="GGE65031.1"/>
    <property type="molecule type" value="Genomic_DNA"/>
</dbReference>
<evidence type="ECO:0000256" key="15">
    <source>
        <dbReference type="PROSITE-ProRule" id="PRU00560"/>
    </source>
</evidence>
<evidence type="ECO:0000256" key="14">
    <source>
        <dbReference type="ARBA" id="ARBA00048988"/>
    </source>
</evidence>
<dbReference type="Gene3D" id="3.40.50.300">
    <property type="entry name" value="P-loop containing nucleotide triphosphate hydrolases"/>
    <property type="match status" value="3"/>
</dbReference>
<dbReference type="Pfam" id="PF12705">
    <property type="entry name" value="PDDEXK_1"/>
    <property type="match status" value="1"/>
</dbReference>
<dbReference type="GO" id="GO:0003677">
    <property type="term" value="F:DNA binding"/>
    <property type="evidence" value="ECO:0007669"/>
    <property type="project" value="UniProtKB-KW"/>
</dbReference>
<keyword evidence="20" id="KW-1185">Reference proteome</keyword>
<dbReference type="InterPro" id="IPR014017">
    <property type="entry name" value="DNA_helicase_UvrD-like_C"/>
</dbReference>
<dbReference type="PANTHER" id="PTHR11070:SF59">
    <property type="entry name" value="DNA 3'-5' HELICASE"/>
    <property type="match status" value="1"/>
</dbReference>
<comment type="catalytic activity">
    <reaction evidence="14">
        <text>ATP + H2O = ADP + phosphate + H(+)</text>
        <dbReference type="Rhea" id="RHEA:13065"/>
        <dbReference type="ChEBI" id="CHEBI:15377"/>
        <dbReference type="ChEBI" id="CHEBI:15378"/>
        <dbReference type="ChEBI" id="CHEBI:30616"/>
        <dbReference type="ChEBI" id="CHEBI:43474"/>
        <dbReference type="ChEBI" id="CHEBI:456216"/>
        <dbReference type="EC" id="5.6.2.4"/>
    </reaction>
</comment>
<dbReference type="PROSITE" id="PS51198">
    <property type="entry name" value="UVRD_HELICASE_ATP_BIND"/>
    <property type="match status" value="1"/>
</dbReference>
<feature type="region of interest" description="Disordered" evidence="16">
    <location>
        <begin position="507"/>
        <end position="549"/>
    </location>
</feature>
<evidence type="ECO:0000313" key="19">
    <source>
        <dbReference type="EMBL" id="GGE65031.1"/>
    </source>
</evidence>
<keyword evidence="9" id="KW-0238">DNA-binding</keyword>
<dbReference type="PROSITE" id="PS51217">
    <property type="entry name" value="UVRD_HELICASE_CTER"/>
    <property type="match status" value="1"/>
</dbReference>
<feature type="domain" description="UvrD-like helicase C-terminal" evidence="18">
    <location>
        <begin position="377"/>
        <end position="771"/>
    </location>
</feature>
<sequence length="1225" mass="134039">MTSPVQEYAVLDHRADASQQQVLRRAEETDRGPLLVYGGPGAGKSVLAVELALRFLREGHDSRRLLILSPTRSTSALLRDAVESRWAEISPGASLSEQPSRSFASYAFWILGEARRRQILDFPARQPRLLSGAEQDRILREILESLQQEAAGESWPADLREAAETDGFRKEIRELLDRATEYGVSPERLSELAEECARPEWRTAADIYERYLNQLDAESHADAFDPAGLINEACHILEFNPSFLEGERQRLGCVIVDDLQEASPTVYRLLRLIGAGRPVVAFANPDAVTQGFRGARPDKLGNWAAPVRRTVPEEGEPLNPELDSAVLLEDGTEVVRRSGSGSMVPDVQGGLPGQTPEILALLEDHRASGAVGSIYARTIRRIAPGKSAAAREPWVEVLKEHSREDGSPAPRTQVDAVVVPSDYQAEQFILQEVLERHDRYGVPLGEIAVIVRNGTLAQRIARVLQAQGVPIRQQMSEVILHEEAAVEPLLEVLHWATVSAAELPGASAAAAEPVPEEESDAGVGNSGAACETAADQTAERGGGGAPSLTMDLPQVLRLLTSRYGTADSLTLRRIRQVLLRAERQRIVLVQRSGERQVSDQQDQDGAQTRDQIRGQAQSPQPRSSDELITAAANDPQGPTFLAAAEEAPGLLSGLRRISRMLEAAALAVKQNPQGVGAEEILWAVWSAAGLSETWAELTRQAGLEGRRADRDLDAVMALFQAAERFVDQNPGAPAAAFVDHMERLELPMDTLAETSSAEDAVEILTPATAAGREFDTVILSGLQDGVWPNLQPRGELLGSNHLVDVIEQRAGRESTSSLVKRMQVLQDEYRLFATAVSRSAARLFAVAVENSEDSPSMFLDLVVPADQRQDRAAAIPRPVTAPRLIAELRRFLEDSHRQELEEGAPYAEDHHPQTERSNAARALATLARHGLTGADPDQWWGLHEISSSGPLLEPEEEVRVSPSKVQTAVDSPLQWFTQTVGGVEPTDFSRMLGTLIHEIAEDHPQEMNPEKLQAVLAERWHELGLPEGWEAEADRQRAETMVEKLTLYHASVVDEKRRVLARELDVEATLELPVEGEDRTVRIRGTIDRVERTEDGRFYVVDLKTGRAKPSSDQVPRHGQLGTYQLLVSLGALEPALQQAHIDVEGVHGSAGAALLHVGTTVKKNDIQEQAPAEAETDWPRQQITHAAQVMTGASFEVRHQSTQDECQAGVLCPLCAGTKQVTQP</sequence>
<reference evidence="19" key="2">
    <citation type="submission" date="2020-09" db="EMBL/GenBank/DDBJ databases">
        <authorList>
            <person name="Sun Q."/>
            <person name="Zhou Y."/>
        </authorList>
    </citation>
    <scope>NUCLEOTIDE SEQUENCE</scope>
    <source>
        <strain evidence="19">CGMCC 1.15388</strain>
    </source>
</reference>
<evidence type="ECO:0000313" key="20">
    <source>
        <dbReference type="Proteomes" id="UP000633136"/>
    </source>
</evidence>
<dbReference type="EC" id="5.6.2.4" evidence="13"/>
<dbReference type="GO" id="GO:0004527">
    <property type="term" value="F:exonuclease activity"/>
    <property type="evidence" value="ECO:0007669"/>
    <property type="project" value="UniProtKB-KW"/>
</dbReference>
<evidence type="ECO:0000256" key="4">
    <source>
        <dbReference type="ARBA" id="ARBA00022763"/>
    </source>
</evidence>
<dbReference type="GO" id="GO:0005829">
    <property type="term" value="C:cytosol"/>
    <property type="evidence" value="ECO:0007669"/>
    <property type="project" value="TreeGrafter"/>
</dbReference>
<feature type="region of interest" description="Disordered" evidence="16">
    <location>
        <begin position="591"/>
        <end position="625"/>
    </location>
</feature>
<reference evidence="19" key="1">
    <citation type="journal article" date="2014" name="Int. J. Syst. Evol. Microbiol.">
        <title>Complete genome sequence of Corynebacterium casei LMG S-19264T (=DSM 44701T), isolated from a smear-ripened cheese.</title>
        <authorList>
            <consortium name="US DOE Joint Genome Institute (JGI-PGF)"/>
            <person name="Walter F."/>
            <person name="Albersmeier A."/>
            <person name="Kalinowski J."/>
            <person name="Ruckert C."/>
        </authorList>
    </citation>
    <scope>NUCLEOTIDE SEQUENCE</scope>
    <source>
        <strain evidence="19">CGMCC 1.15388</strain>
    </source>
</reference>
<dbReference type="Gene3D" id="3.90.320.10">
    <property type="match status" value="1"/>
</dbReference>
<evidence type="ECO:0000256" key="8">
    <source>
        <dbReference type="ARBA" id="ARBA00022840"/>
    </source>
</evidence>
<dbReference type="GO" id="GO:0005524">
    <property type="term" value="F:ATP binding"/>
    <property type="evidence" value="ECO:0007669"/>
    <property type="project" value="UniProtKB-UniRule"/>
</dbReference>
<dbReference type="InterPro" id="IPR027417">
    <property type="entry name" value="P-loop_NTPase"/>
</dbReference>
<evidence type="ECO:0000256" key="10">
    <source>
        <dbReference type="ARBA" id="ARBA00023204"/>
    </source>
</evidence>
<protein>
    <recommendedName>
        <fullName evidence="13">DNA 3'-5' helicase</fullName>
        <ecNumber evidence="13">5.6.2.4</ecNumber>
    </recommendedName>
</protein>
<dbReference type="GO" id="GO:0043138">
    <property type="term" value="F:3'-5' DNA helicase activity"/>
    <property type="evidence" value="ECO:0007669"/>
    <property type="project" value="UniProtKB-EC"/>
</dbReference>
<evidence type="ECO:0000256" key="12">
    <source>
        <dbReference type="ARBA" id="ARBA00034617"/>
    </source>
</evidence>
<evidence type="ECO:0000256" key="1">
    <source>
        <dbReference type="ARBA" id="ARBA00009922"/>
    </source>
</evidence>
<feature type="compositionally biased region" description="Polar residues" evidence="16">
    <location>
        <begin position="598"/>
        <end position="622"/>
    </location>
</feature>
<evidence type="ECO:0000256" key="5">
    <source>
        <dbReference type="ARBA" id="ARBA00022801"/>
    </source>
</evidence>
<dbReference type="Gene3D" id="1.10.10.160">
    <property type="match status" value="1"/>
</dbReference>
<keyword evidence="3 15" id="KW-0547">Nucleotide-binding</keyword>
<dbReference type="InterPro" id="IPR038726">
    <property type="entry name" value="PDDEXK_AddAB-type"/>
</dbReference>
<keyword evidence="7" id="KW-0269">Exonuclease</keyword>
<dbReference type="InterPro" id="IPR013986">
    <property type="entry name" value="DExx_box_DNA_helicase_dom_sf"/>
</dbReference>
<comment type="similarity">
    <text evidence="1">Belongs to the helicase family. UvrD subfamily.</text>
</comment>
<dbReference type="GO" id="GO:0000725">
    <property type="term" value="P:recombinational repair"/>
    <property type="evidence" value="ECO:0007669"/>
    <property type="project" value="TreeGrafter"/>
</dbReference>
<dbReference type="GO" id="GO:0033202">
    <property type="term" value="C:DNA helicase complex"/>
    <property type="evidence" value="ECO:0007669"/>
    <property type="project" value="TreeGrafter"/>
</dbReference>
<keyword evidence="2" id="KW-0540">Nuclease</keyword>
<feature type="domain" description="UvrD-like helicase ATP-binding" evidence="17">
    <location>
        <begin position="17"/>
        <end position="368"/>
    </location>
</feature>
<dbReference type="RefSeq" id="WP_188683341.1">
    <property type="nucleotide sequence ID" value="NZ_BMIS01000003.1"/>
</dbReference>
<evidence type="ECO:0000259" key="17">
    <source>
        <dbReference type="PROSITE" id="PS51198"/>
    </source>
</evidence>
<organism evidence="19 20">
    <name type="scientific">Nesterenkonia cremea</name>
    <dbReference type="NCBI Taxonomy" id="1882340"/>
    <lineage>
        <taxon>Bacteria</taxon>
        <taxon>Bacillati</taxon>
        <taxon>Actinomycetota</taxon>
        <taxon>Actinomycetes</taxon>
        <taxon>Micrococcales</taxon>
        <taxon>Micrococcaceae</taxon>
        <taxon>Nesterenkonia</taxon>
    </lineage>
</organism>
<keyword evidence="5 15" id="KW-0378">Hydrolase</keyword>
<comment type="caution">
    <text evidence="19">The sequence shown here is derived from an EMBL/GenBank/DDBJ whole genome shotgun (WGS) entry which is preliminary data.</text>
</comment>
<evidence type="ECO:0000256" key="11">
    <source>
        <dbReference type="ARBA" id="ARBA00023235"/>
    </source>
</evidence>
<keyword evidence="8 15" id="KW-0067">ATP-binding</keyword>
<proteinExistence type="inferred from homology"/>
<evidence type="ECO:0000256" key="7">
    <source>
        <dbReference type="ARBA" id="ARBA00022839"/>
    </source>
</evidence>
<dbReference type="Gene3D" id="1.10.486.10">
    <property type="entry name" value="PCRA, domain 4"/>
    <property type="match status" value="1"/>
</dbReference>
<dbReference type="AlphaFoldDB" id="A0A917ENM5"/>
<keyword evidence="11" id="KW-0413">Isomerase</keyword>